<organism evidence="2 3">
    <name type="scientific">Citricoccus parietis</name>
    <dbReference type="NCBI Taxonomy" id="592307"/>
    <lineage>
        <taxon>Bacteria</taxon>
        <taxon>Bacillati</taxon>
        <taxon>Actinomycetota</taxon>
        <taxon>Actinomycetes</taxon>
        <taxon>Micrococcales</taxon>
        <taxon>Micrococcaceae</taxon>
        <taxon>Citricoccus</taxon>
    </lineage>
</organism>
<feature type="region of interest" description="Disordered" evidence="1">
    <location>
        <begin position="50"/>
        <end position="119"/>
    </location>
</feature>
<proteinExistence type="predicted"/>
<reference evidence="2 3" key="1">
    <citation type="submission" date="2024-09" db="EMBL/GenBank/DDBJ databases">
        <authorList>
            <person name="Sun Q."/>
            <person name="Mori K."/>
        </authorList>
    </citation>
    <scope>NUCLEOTIDE SEQUENCE [LARGE SCALE GENOMIC DNA]</scope>
    <source>
        <strain evidence="2 3">CCM 7609</strain>
    </source>
</reference>
<dbReference type="EMBL" id="JBHLWH010000047">
    <property type="protein sequence ID" value="MFC0250083.1"/>
    <property type="molecule type" value="Genomic_DNA"/>
</dbReference>
<feature type="region of interest" description="Disordered" evidence="1">
    <location>
        <begin position="1"/>
        <end position="22"/>
    </location>
</feature>
<evidence type="ECO:0000313" key="2">
    <source>
        <dbReference type="EMBL" id="MFC0250083.1"/>
    </source>
</evidence>
<sequence>MTTRSPRRTPVNRPILGSRRLRRPGARMAALGLAGMLVLAGCSGGVSDQDGSDAGVPANPHGITAENPSGSALPTAGADGQNGEGAEGRAGADGGSPASGTASADPSETEAADARADQAAVGAAAERAASFGFTNQVSATDTEIAATREDARLRQTNSSGTTVEPASCKSPLTAVDWSPILMPGADASRRDFGSETFAGTGTVEVASLEDAGVVEDHLANVERLVADCPELTMTVTDANLQQSTFDFTARTSASEGEGVDSGLVWTRTPAGGGAETTAHVLIGQTAEHVVMVSFIGGSEVAGEEFTAIAEQILASAEGAL</sequence>
<keyword evidence="3" id="KW-1185">Reference proteome</keyword>
<dbReference type="Proteomes" id="UP001589766">
    <property type="component" value="Unassembled WGS sequence"/>
</dbReference>
<accession>A0ABV6F9A2</accession>
<name>A0ABV6F9A2_9MICC</name>
<gene>
    <name evidence="2" type="ORF">ACFFIO_16360</name>
</gene>
<evidence type="ECO:0008006" key="4">
    <source>
        <dbReference type="Google" id="ProtNLM"/>
    </source>
</evidence>
<protein>
    <recommendedName>
        <fullName evidence="4">Sensor domain-containing protein</fullName>
    </recommendedName>
</protein>
<evidence type="ECO:0000313" key="3">
    <source>
        <dbReference type="Proteomes" id="UP001589766"/>
    </source>
</evidence>
<evidence type="ECO:0000256" key="1">
    <source>
        <dbReference type="SAM" id="MobiDB-lite"/>
    </source>
</evidence>
<dbReference type="RefSeq" id="WP_378043502.1">
    <property type="nucleotide sequence ID" value="NZ_JBHLWH010000047.1"/>
</dbReference>
<comment type="caution">
    <text evidence="2">The sequence shown here is derived from an EMBL/GenBank/DDBJ whole genome shotgun (WGS) entry which is preliminary data.</text>
</comment>